<organism evidence="2 3">
    <name type="scientific">Natronocella acetinitrilica</name>
    <dbReference type="NCBI Taxonomy" id="414046"/>
    <lineage>
        <taxon>Bacteria</taxon>
        <taxon>Pseudomonadati</taxon>
        <taxon>Pseudomonadota</taxon>
        <taxon>Gammaproteobacteria</taxon>
        <taxon>Chromatiales</taxon>
        <taxon>Ectothiorhodospiraceae</taxon>
        <taxon>Natronocella</taxon>
    </lineage>
</organism>
<comment type="caution">
    <text evidence="2">The sequence shown here is derived from an EMBL/GenBank/DDBJ whole genome shotgun (WGS) entry which is preliminary data.</text>
</comment>
<feature type="transmembrane region" description="Helical" evidence="1">
    <location>
        <begin position="73"/>
        <end position="103"/>
    </location>
</feature>
<sequence>MSMPLVWTLVVVIGVVTFALRLSGILVLGSREMPPLLERALRYVPAAVLAAIVVPAIIHGGPDQGFHAGNSRLFAGLLAAVVAWTTRSVLATLGVGMGSLWLLDWLID</sequence>
<proteinExistence type="predicted"/>
<protein>
    <submittedName>
        <fullName evidence="2">Branched-subunit amino acid transport protein</fullName>
    </submittedName>
</protein>
<gene>
    <name evidence="2" type="ORF">J2T57_003104</name>
</gene>
<feature type="transmembrane region" description="Helical" evidence="1">
    <location>
        <begin position="6"/>
        <end position="28"/>
    </location>
</feature>
<keyword evidence="1" id="KW-0472">Membrane</keyword>
<keyword evidence="1" id="KW-0812">Transmembrane</keyword>
<dbReference type="EMBL" id="JALJXV010000007">
    <property type="protein sequence ID" value="MCP1675949.1"/>
    <property type="molecule type" value="Genomic_DNA"/>
</dbReference>
<feature type="transmembrane region" description="Helical" evidence="1">
    <location>
        <begin position="40"/>
        <end position="61"/>
    </location>
</feature>
<keyword evidence="1" id="KW-1133">Transmembrane helix</keyword>
<dbReference type="Proteomes" id="UP001205843">
    <property type="component" value="Unassembled WGS sequence"/>
</dbReference>
<name>A0AAE3KCL4_9GAMM</name>
<dbReference type="AlphaFoldDB" id="A0AAE3KCL4"/>
<reference evidence="2" key="1">
    <citation type="submission" date="2022-03" db="EMBL/GenBank/DDBJ databases">
        <title>Genomic Encyclopedia of Type Strains, Phase III (KMG-III): the genomes of soil and plant-associated and newly described type strains.</title>
        <authorList>
            <person name="Whitman W."/>
        </authorList>
    </citation>
    <scope>NUCLEOTIDE SEQUENCE</scope>
    <source>
        <strain evidence="2">ANL 6-2</strain>
    </source>
</reference>
<evidence type="ECO:0000256" key="1">
    <source>
        <dbReference type="SAM" id="Phobius"/>
    </source>
</evidence>
<accession>A0AAE3KCL4</accession>
<evidence type="ECO:0000313" key="2">
    <source>
        <dbReference type="EMBL" id="MCP1675949.1"/>
    </source>
</evidence>
<keyword evidence="3" id="KW-1185">Reference proteome</keyword>
<dbReference type="InterPro" id="IPR008407">
    <property type="entry name" value="Brnchd-chn_aa_trnsp_AzlD"/>
</dbReference>
<dbReference type="Pfam" id="PF05437">
    <property type="entry name" value="AzlD"/>
    <property type="match status" value="1"/>
</dbReference>
<evidence type="ECO:0000313" key="3">
    <source>
        <dbReference type="Proteomes" id="UP001205843"/>
    </source>
</evidence>